<gene>
    <name evidence="1" type="ORF">L6452_06263</name>
</gene>
<proteinExistence type="predicted"/>
<evidence type="ECO:0000313" key="1">
    <source>
        <dbReference type="EMBL" id="KAI3758692.1"/>
    </source>
</evidence>
<accession>A0ACB9EIM2</accession>
<sequence>MSSLLDARGRIRQVYLTVISMTSKDALVICTDVQPPVFFKGEYEQWKDRFLDFIDHHENGEYIKQSLDEGVMKRISVEVPDIDSSESEDGDEPKEPKTKKIVLDISTILLNRKRDIKLIS</sequence>
<reference evidence="2" key="1">
    <citation type="journal article" date="2022" name="Mol. Ecol. Resour.">
        <title>The genomes of chicory, endive, great burdock and yacon provide insights into Asteraceae palaeo-polyploidization history and plant inulin production.</title>
        <authorList>
            <person name="Fan W."/>
            <person name="Wang S."/>
            <person name="Wang H."/>
            <person name="Wang A."/>
            <person name="Jiang F."/>
            <person name="Liu H."/>
            <person name="Zhao H."/>
            <person name="Xu D."/>
            <person name="Zhang Y."/>
        </authorList>
    </citation>
    <scope>NUCLEOTIDE SEQUENCE [LARGE SCALE GENOMIC DNA]</scope>
    <source>
        <strain evidence="2">cv. Niubang</strain>
    </source>
</reference>
<reference evidence="1 2" key="2">
    <citation type="journal article" date="2022" name="Mol. Ecol. Resour.">
        <title>The genomes of chicory, endive, great burdock and yacon provide insights into Asteraceae paleo-polyploidization history and plant inulin production.</title>
        <authorList>
            <person name="Fan W."/>
            <person name="Wang S."/>
            <person name="Wang H."/>
            <person name="Wang A."/>
            <person name="Jiang F."/>
            <person name="Liu H."/>
            <person name="Zhao H."/>
            <person name="Xu D."/>
            <person name="Zhang Y."/>
        </authorList>
    </citation>
    <scope>NUCLEOTIDE SEQUENCE [LARGE SCALE GENOMIC DNA]</scope>
    <source>
        <strain evidence="2">cv. Niubang</strain>
    </source>
</reference>
<name>A0ACB9EIM2_ARCLA</name>
<evidence type="ECO:0000313" key="2">
    <source>
        <dbReference type="Proteomes" id="UP001055879"/>
    </source>
</evidence>
<dbReference type="Proteomes" id="UP001055879">
    <property type="component" value="Linkage Group LG02"/>
</dbReference>
<keyword evidence="2" id="KW-1185">Reference proteome</keyword>
<organism evidence="1 2">
    <name type="scientific">Arctium lappa</name>
    <name type="common">Greater burdock</name>
    <name type="synonym">Lappa major</name>
    <dbReference type="NCBI Taxonomy" id="4217"/>
    <lineage>
        <taxon>Eukaryota</taxon>
        <taxon>Viridiplantae</taxon>
        <taxon>Streptophyta</taxon>
        <taxon>Embryophyta</taxon>
        <taxon>Tracheophyta</taxon>
        <taxon>Spermatophyta</taxon>
        <taxon>Magnoliopsida</taxon>
        <taxon>eudicotyledons</taxon>
        <taxon>Gunneridae</taxon>
        <taxon>Pentapetalae</taxon>
        <taxon>asterids</taxon>
        <taxon>campanulids</taxon>
        <taxon>Asterales</taxon>
        <taxon>Asteraceae</taxon>
        <taxon>Carduoideae</taxon>
        <taxon>Cardueae</taxon>
        <taxon>Arctiinae</taxon>
        <taxon>Arctium</taxon>
    </lineage>
</organism>
<comment type="caution">
    <text evidence="1">The sequence shown here is derived from an EMBL/GenBank/DDBJ whole genome shotgun (WGS) entry which is preliminary data.</text>
</comment>
<protein>
    <submittedName>
        <fullName evidence="1">Uncharacterized protein</fullName>
    </submittedName>
</protein>
<dbReference type="EMBL" id="CM042048">
    <property type="protein sequence ID" value="KAI3758692.1"/>
    <property type="molecule type" value="Genomic_DNA"/>
</dbReference>